<evidence type="ECO:0000256" key="1">
    <source>
        <dbReference type="SAM" id="MobiDB-lite"/>
    </source>
</evidence>
<sequence length="402" mass="42850">MNQNNAAQPMLTDEEIRAVWVEHCLDDESVEDFARAIESALLSKLRAPVAEPFDAEVLAERLRDVAASHYETALGFGISRDNFERCATDAAKIARDMASAPVADTWTTGDDDLDMALNMAGVPGDGALAQMEAVERLKARLASAPVAGERANLRRVIKWGADNIKLEGPEAKQFASFLVELERAALASAPVAGEAHPVGRVRHFNYSGIARNGFSQEAVLNDDAPSLPDWTLLYAAPQASEAECSCPSGNGSLRHPCAVHGGDHFRDATKMVGASEAAGIEEAFAGIDGLVELRNASLEEAATAVEARIGVGEPGIDTLELDRETQECANAIRALKSQSAALSAQPGAQKNCNCATCRPHSVEMRMILCEVCGDKRCPHAADHRNECSNQPKQHNDGGADAI</sequence>
<proteinExistence type="predicted"/>
<feature type="region of interest" description="Disordered" evidence="1">
    <location>
        <begin position="383"/>
        <end position="402"/>
    </location>
</feature>
<protein>
    <submittedName>
        <fullName evidence="2">Uncharacterized protein</fullName>
    </submittedName>
</protein>
<dbReference type="EMBL" id="JAOBZK010000007">
    <property type="protein sequence ID" value="MDH1177974.1"/>
    <property type="molecule type" value="Genomic_DNA"/>
</dbReference>
<evidence type="ECO:0000313" key="2">
    <source>
        <dbReference type="EMBL" id="MDH1177974.1"/>
    </source>
</evidence>
<name>A0ABD4YUC2_9BURK</name>
<reference evidence="2 3" key="1">
    <citation type="submission" date="2022-09" db="EMBL/GenBank/DDBJ databases">
        <title>Intensive care unit water sources are persistently colonized with multi-drug resistant bacteria and are the site of extensive horizontal gene transfer of antibiotic resistance genes.</title>
        <authorList>
            <person name="Diorio-Toth L."/>
        </authorList>
    </citation>
    <scope>NUCLEOTIDE SEQUENCE [LARGE SCALE GENOMIC DNA]</scope>
    <source>
        <strain evidence="2 3">GD03967</strain>
    </source>
</reference>
<organism evidence="2 3">
    <name type="scientific">Achromobacter mucicolens</name>
    <dbReference type="NCBI Taxonomy" id="1389922"/>
    <lineage>
        <taxon>Bacteria</taxon>
        <taxon>Pseudomonadati</taxon>
        <taxon>Pseudomonadota</taxon>
        <taxon>Betaproteobacteria</taxon>
        <taxon>Burkholderiales</taxon>
        <taxon>Alcaligenaceae</taxon>
        <taxon>Achromobacter</taxon>
    </lineage>
</organism>
<evidence type="ECO:0000313" key="3">
    <source>
        <dbReference type="Proteomes" id="UP001158644"/>
    </source>
</evidence>
<dbReference type="AlphaFoldDB" id="A0ABD4YUC2"/>
<accession>A0ABD4YUC2</accession>
<dbReference type="Proteomes" id="UP001158644">
    <property type="component" value="Unassembled WGS sequence"/>
</dbReference>
<feature type="compositionally biased region" description="Basic and acidic residues" evidence="1">
    <location>
        <begin position="393"/>
        <end position="402"/>
    </location>
</feature>
<dbReference type="RefSeq" id="WP_279990362.1">
    <property type="nucleotide sequence ID" value="NZ_JAOBZK010000007.1"/>
</dbReference>
<gene>
    <name evidence="2" type="ORF">N5C72_07800</name>
</gene>
<comment type="caution">
    <text evidence="2">The sequence shown here is derived from an EMBL/GenBank/DDBJ whole genome shotgun (WGS) entry which is preliminary data.</text>
</comment>